<dbReference type="Proteomes" id="UP000702425">
    <property type="component" value="Unassembled WGS sequence"/>
</dbReference>
<evidence type="ECO:0000256" key="1">
    <source>
        <dbReference type="SAM" id="Phobius"/>
    </source>
</evidence>
<keyword evidence="3" id="KW-1185">Reference proteome</keyword>
<protein>
    <submittedName>
        <fullName evidence="2">Uncharacterized protein</fullName>
    </submittedName>
</protein>
<gene>
    <name evidence="2" type="ORF">E5S67_06323</name>
</gene>
<dbReference type="EMBL" id="SRRZ01000247">
    <property type="protein sequence ID" value="NQE38538.1"/>
    <property type="molecule type" value="Genomic_DNA"/>
</dbReference>
<keyword evidence="1" id="KW-0472">Membrane</keyword>
<reference evidence="2 3" key="1">
    <citation type="journal article" date="2020" name="Sci. Rep.">
        <title>A novel cyanobacterial geosmin producer, revising GeoA distribution and dispersion patterns in Bacteria.</title>
        <authorList>
            <person name="Churro C."/>
            <person name="Semedo-Aguiar A.P."/>
            <person name="Silva A.D."/>
            <person name="Pereira-Leal J.B."/>
            <person name="Leite R.B."/>
        </authorList>
    </citation>
    <scope>NUCLEOTIDE SEQUENCE [LARGE SCALE GENOMIC DNA]</scope>
    <source>
        <strain evidence="2 3">IPMA8</strain>
    </source>
</reference>
<evidence type="ECO:0000313" key="3">
    <source>
        <dbReference type="Proteomes" id="UP000702425"/>
    </source>
</evidence>
<dbReference type="RefSeq" id="WP_172193320.1">
    <property type="nucleotide sequence ID" value="NZ_CAWPPK010000165.1"/>
</dbReference>
<name>A0ABX2D8R1_9CYAN</name>
<evidence type="ECO:0000313" key="2">
    <source>
        <dbReference type="EMBL" id="NQE38538.1"/>
    </source>
</evidence>
<proteinExistence type="predicted"/>
<keyword evidence="1" id="KW-1133">Transmembrane helix</keyword>
<organism evidence="2 3">
    <name type="scientific">Microcoleus asticus IPMA8</name>
    <dbReference type="NCBI Taxonomy" id="2563858"/>
    <lineage>
        <taxon>Bacteria</taxon>
        <taxon>Bacillati</taxon>
        <taxon>Cyanobacteriota</taxon>
        <taxon>Cyanophyceae</taxon>
        <taxon>Oscillatoriophycideae</taxon>
        <taxon>Oscillatoriales</taxon>
        <taxon>Microcoleaceae</taxon>
        <taxon>Microcoleus</taxon>
        <taxon>Microcoleus asticus</taxon>
    </lineage>
</organism>
<keyword evidence="1" id="KW-0812">Transmembrane</keyword>
<sequence length="159" mass="16984">MAEIEVLVESLWELDEDQLAAQIGDRAQAIEDDAAGLGTRGIDPASLDSIDVNVAARASIDLKLLEAGQQLFDRVNPLVYELMCQPLGNDPQTQKILDEAIGQNYTKAAGMLTPVLISGLGLAPAIATLLATLIIKKIANYSATAICDNWKQNLPQPTS</sequence>
<comment type="caution">
    <text evidence="2">The sequence shown here is derived from an EMBL/GenBank/DDBJ whole genome shotgun (WGS) entry which is preliminary data.</text>
</comment>
<feature type="transmembrane region" description="Helical" evidence="1">
    <location>
        <begin position="115"/>
        <end position="135"/>
    </location>
</feature>
<accession>A0ABX2D8R1</accession>